<proteinExistence type="inferred from homology"/>
<dbReference type="InterPro" id="IPR050808">
    <property type="entry name" value="Phage_Integrase"/>
</dbReference>
<comment type="caution">
    <text evidence="8">The sequence shown here is derived from an EMBL/GenBank/DDBJ whole genome shotgun (WGS) entry which is preliminary data.</text>
</comment>
<dbReference type="Gene3D" id="1.10.443.10">
    <property type="entry name" value="Intergrase catalytic core"/>
    <property type="match status" value="1"/>
</dbReference>
<dbReference type="InterPro" id="IPR038488">
    <property type="entry name" value="Integrase_DNA-bd_sf"/>
</dbReference>
<evidence type="ECO:0000256" key="2">
    <source>
        <dbReference type="ARBA" id="ARBA00022908"/>
    </source>
</evidence>
<evidence type="ECO:0000259" key="6">
    <source>
        <dbReference type="Pfam" id="PF13356"/>
    </source>
</evidence>
<dbReference type="AlphaFoldDB" id="A0A4Q9VWT0"/>
<reference evidence="8 9" key="1">
    <citation type="submission" date="2019-02" db="EMBL/GenBank/DDBJ databases">
        <title>Siculibacillus lacustris gen. nov., sp. nov., a new rosette-forming bacterium isolated from a freshwater crater lake (Lake St. Ana, Romania).</title>
        <authorList>
            <person name="Felfoldi T."/>
            <person name="Marton Z."/>
            <person name="Szabo A."/>
            <person name="Mentes A."/>
            <person name="Boka K."/>
            <person name="Marialigeti K."/>
            <person name="Mathe I."/>
            <person name="Koncz M."/>
            <person name="Schumann P."/>
            <person name="Toth E."/>
        </authorList>
    </citation>
    <scope>NUCLEOTIDE SEQUENCE [LARGE SCALE GENOMIC DNA]</scope>
    <source>
        <strain evidence="8 9">SA-279</strain>
    </source>
</reference>
<dbReference type="SUPFAM" id="SSF56349">
    <property type="entry name" value="DNA breaking-rejoining enzymes"/>
    <property type="match status" value="1"/>
</dbReference>
<feature type="domain" description="Tyr recombinase" evidence="5">
    <location>
        <begin position="272"/>
        <end position="407"/>
    </location>
</feature>
<keyword evidence="4" id="KW-0233">DNA recombination</keyword>
<dbReference type="PANTHER" id="PTHR30629">
    <property type="entry name" value="PROPHAGE INTEGRASE"/>
    <property type="match status" value="1"/>
</dbReference>
<evidence type="ECO:0000259" key="7">
    <source>
        <dbReference type="Pfam" id="PF22022"/>
    </source>
</evidence>
<dbReference type="GO" id="GO:0006310">
    <property type="term" value="P:DNA recombination"/>
    <property type="evidence" value="ECO:0007669"/>
    <property type="project" value="UniProtKB-KW"/>
</dbReference>
<dbReference type="Gene3D" id="1.10.150.130">
    <property type="match status" value="1"/>
</dbReference>
<dbReference type="GO" id="GO:0015074">
    <property type="term" value="P:DNA integration"/>
    <property type="evidence" value="ECO:0007669"/>
    <property type="project" value="UniProtKB-KW"/>
</dbReference>
<dbReference type="OrthoDB" id="9795573at2"/>
<feature type="domain" description="Phage integrase central" evidence="7">
    <location>
        <begin position="116"/>
        <end position="229"/>
    </location>
</feature>
<evidence type="ECO:0000256" key="3">
    <source>
        <dbReference type="ARBA" id="ARBA00023125"/>
    </source>
</evidence>
<dbReference type="InterPro" id="IPR010998">
    <property type="entry name" value="Integrase_recombinase_N"/>
</dbReference>
<protein>
    <submittedName>
        <fullName evidence="8">Site-specific integrase</fullName>
    </submittedName>
</protein>
<evidence type="ECO:0000259" key="5">
    <source>
        <dbReference type="Pfam" id="PF00589"/>
    </source>
</evidence>
<dbReference type="Pfam" id="PF13356">
    <property type="entry name" value="Arm-DNA-bind_3"/>
    <property type="match status" value="1"/>
</dbReference>
<dbReference type="Pfam" id="PF00589">
    <property type="entry name" value="Phage_integrase"/>
    <property type="match status" value="1"/>
</dbReference>
<evidence type="ECO:0000313" key="9">
    <source>
        <dbReference type="Proteomes" id="UP000292781"/>
    </source>
</evidence>
<dbReference type="InterPro" id="IPR011010">
    <property type="entry name" value="DNA_brk_join_enz"/>
</dbReference>
<gene>
    <name evidence="8" type="ORF">EYW49_03505</name>
</gene>
<dbReference type="Proteomes" id="UP000292781">
    <property type="component" value="Unassembled WGS sequence"/>
</dbReference>
<organism evidence="8 9">
    <name type="scientific">Siculibacillus lacustris</name>
    <dbReference type="NCBI Taxonomy" id="1549641"/>
    <lineage>
        <taxon>Bacteria</taxon>
        <taxon>Pseudomonadati</taxon>
        <taxon>Pseudomonadota</taxon>
        <taxon>Alphaproteobacteria</taxon>
        <taxon>Hyphomicrobiales</taxon>
        <taxon>Ancalomicrobiaceae</taxon>
        <taxon>Siculibacillus</taxon>
    </lineage>
</organism>
<keyword evidence="3" id="KW-0238">DNA-binding</keyword>
<dbReference type="GO" id="GO:0003677">
    <property type="term" value="F:DNA binding"/>
    <property type="evidence" value="ECO:0007669"/>
    <property type="project" value="UniProtKB-KW"/>
</dbReference>
<dbReference type="PANTHER" id="PTHR30629:SF2">
    <property type="entry name" value="PROPHAGE INTEGRASE INTS-RELATED"/>
    <property type="match status" value="1"/>
</dbReference>
<accession>A0A4Q9VWT0</accession>
<dbReference type="InterPro" id="IPR053876">
    <property type="entry name" value="Phage_int_M"/>
</dbReference>
<dbReference type="InterPro" id="IPR002104">
    <property type="entry name" value="Integrase_catalytic"/>
</dbReference>
<evidence type="ECO:0000313" key="8">
    <source>
        <dbReference type="EMBL" id="TBW40805.1"/>
    </source>
</evidence>
<dbReference type="Gene3D" id="3.30.160.390">
    <property type="entry name" value="Integrase, DNA-binding domain"/>
    <property type="match status" value="1"/>
</dbReference>
<comment type="similarity">
    <text evidence="1">Belongs to the 'phage' integrase family.</text>
</comment>
<keyword evidence="9" id="KW-1185">Reference proteome</keyword>
<sequence length="436" mass="47464">MRGHLRDHKGTPAMARASFRLTAMGIRHLKEPGRHVDGDGLALLIGEPTKDGSTGRRRWTLRYRHDGKQFEVGLGTADGPAAVTLAEARKRAADIQASVKQGEPPHLTTKTSVPTFGDVADDVVAARRAGLTSKIQGAQWARSLGTIPTDPDRSRTDNAAFGRRTAALAALRAKPVDGVTTDDVVAVLRPIWTVTPETASRTRQRIEIVLDAAKARGLRTGDNPARWRDSLAYILPPKPRREAAHHGAMAFAKLPAFWRRLDEIEAPSMPVLILQFAILTATRWSEAAGARWSEIDGETAVWAIPAVRMKQGRTHRVPLSAGALAVLQRVALLRRDGVDLVFVGHRNGKAFPSIGSRSKLNLMMNGATAHGMRSTFRDWAGEMTDHAREVAEAALAHQVGNAVEAAYRRGDALAKRRVLMDDWSAYVTGKERSACA</sequence>
<name>A0A4Q9VWT0_9HYPH</name>
<dbReference type="InterPro" id="IPR013762">
    <property type="entry name" value="Integrase-like_cat_sf"/>
</dbReference>
<keyword evidence="2" id="KW-0229">DNA integration</keyword>
<evidence type="ECO:0000256" key="1">
    <source>
        <dbReference type="ARBA" id="ARBA00008857"/>
    </source>
</evidence>
<evidence type="ECO:0000256" key="4">
    <source>
        <dbReference type="ARBA" id="ARBA00023172"/>
    </source>
</evidence>
<dbReference type="InterPro" id="IPR025166">
    <property type="entry name" value="Integrase_DNA_bind_dom"/>
</dbReference>
<dbReference type="Pfam" id="PF22022">
    <property type="entry name" value="Phage_int_M"/>
    <property type="match status" value="1"/>
</dbReference>
<dbReference type="EMBL" id="SJFN01000003">
    <property type="protein sequence ID" value="TBW40805.1"/>
    <property type="molecule type" value="Genomic_DNA"/>
</dbReference>
<dbReference type="CDD" id="cd00801">
    <property type="entry name" value="INT_P4_C"/>
    <property type="match status" value="1"/>
</dbReference>
<feature type="domain" description="Integrase DNA-binding" evidence="6">
    <location>
        <begin position="21"/>
        <end position="108"/>
    </location>
</feature>